<accession>A0A0M3HR89</accession>
<proteinExistence type="predicted"/>
<dbReference type="WBParaSite" id="ALUE_0000477701-mRNA-1">
    <property type="protein sequence ID" value="ALUE_0000477701-mRNA-1"/>
    <property type="gene ID" value="ALUE_0000477701"/>
</dbReference>
<evidence type="ECO:0000313" key="1">
    <source>
        <dbReference type="Proteomes" id="UP000036681"/>
    </source>
</evidence>
<dbReference type="AlphaFoldDB" id="A0A0M3HR89"/>
<sequence>MCCKSAPQSTPSLINSALEVIKQIDMTSFAKKTSAHAGYEYAYNLKCCDNQHGIIVRIGSLSLEARKLICTLNQRLTSRMYASSKSIPSHDYADPLEKNLHSKKLDGCIHQVICCGNPASTRMRLKAISSAHSSFQFVHTNK</sequence>
<evidence type="ECO:0000313" key="2">
    <source>
        <dbReference type="WBParaSite" id="ALUE_0000477701-mRNA-1"/>
    </source>
</evidence>
<dbReference type="Proteomes" id="UP000036681">
    <property type="component" value="Unplaced"/>
</dbReference>
<name>A0A0M3HR89_ASCLU</name>
<keyword evidence="1" id="KW-1185">Reference proteome</keyword>
<organism evidence="1 2">
    <name type="scientific">Ascaris lumbricoides</name>
    <name type="common">Giant roundworm</name>
    <dbReference type="NCBI Taxonomy" id="6252"/>
    <lineage>
        <taxon>Eukaryota</taxon>
        <taxon>Metazoa</taxon>
        <taxon>Ecdysozoa</taxon>
        <taxon>Nematoda</taxon>
        <taxon>Chromadorea</taxon>
        <taxon>Rhabditida</taxon>
        <taxon>Spirurina</taxon>
        <taxon>Ascaridomorpha</taxon>
        <taxon>Ascaridoidea</taxon>
        <taxon>Ascarididae</taxon>
        <taxon>Ascaris</taxon>
    </lineage>
</organism>
<protein>
    <submittedName>
        <fullName evidence="2">T5orf172 domain-containing protein</fullName>
    </submittedName>
</protein>
<reference evidence="2" key="1">
    <citation type="submission" date="2017-02" db="UniProtKB">
        <authorList>
            <consortium name="WormBaseParasite"/>
        </authorList>
    </citation>
    <scope>IDENTIFICATION</scope>
</reference>